<dbReference type="SUPFAM" id="SSF88713">
    <property type="entry name" value="Glycoside hydrolase/deacetylase"/>
    <property type="match status" value="1"/>
</dbReference>
<gene>
    <name evidence="9" type="ORF">K7432_018202</name>
</gene>
<dbReference type="EMBL" id="JASJQH010005302">
    <property type="protein sequence ID" value="KAK9746338.1"/>
    <property type="molecule type" value="Genomic_DNA"/>
</dbReference>
<dbReference type="Proteomes" id="UP001479436">
    <property type="component" value="Unassembled WGS sequence"/>
</dbReference>
<dbReference type="PROSITE" id="PS51677">
    <property type="entry name" value="NODB"/>
    <property type="match status" value="1"/>
</dbReference>
<feature type="non-terminal residue" evidence="9">
    <location>
        <position position="280"/>
    </location>
</feature>
<protein>
    <recommendedName>
        <fullName evidence="8">NodB homology domain-containing protein</fullName>
    </recommendedName>
</protein>
<evidence type="ECO:0000259" key="8">
    <source>
        <dbReference type="PROSITE" id="PS51677"/>
    </source>
</evidence>
<dbReference type="PANTHER" id="PTHR46471">
    <property type="entry name" value="CHITIN DEACETYLASE"/>
    <property type="match status" value="1"/>
</dbReference>
<evidence type="ECO:0000313" key="10">
    <source>
        <dbReference type="Proteomes" id="UP001479436"/>
    </source>
</evidence>
<comment type="caution">
    <text evidence="9">The sequence shown here is derived from an EMBL/GenBank/DDBJ whole genome shotgun (WGS) entry which is preliminary data.</text>
</comment>
<keyword evidence="5" id="KW-0119">Carbohydrate metabolism</keyword>
<evidence type="ECO:0000256" key="6">
    <source>
        <dbReference type="SAM" id="MobiDB-lite"/>
    </source>
</evidence>
<evidence type="ECO:0000256" key="3">
    <source>
        <dbReference type="ARBA" id="ARBA00022729"/>
    </source>
</evidence>
<feature type="chain" id="PRO_5046812719" description="NodB homology domain-containing protein" evidence="7">
    <location>
        <begin position="22"/>
        <end position="280"/>
    </location>
</feature>
<organism evidence="9 10">
    <name type="scientific">Basidiobolus ranarum</name>
    <dbReference type="NCBI Taxonomy" id="34480"/>
    <lineage>
        <taxon>Eukaryota</taxon>
        <taxon>Fungi</taxon>
        <taxon>Fungi incertae sedis</taxon>
        <taxon>Zoopagomycota</taxon>
        <taxon>Entomophthoromycotina</taxon>
        <taxon>Basidiobolomycetes</taxon>
        <taxon>Basidiobolales</taxon>
        <taxon>Basidiobolaceae</taxon>
        <taxon>Basidiobolus</taxon>
    </lineage>
</organism>
<keyword evidence="10" id="KW-1185">Reference proteome</keyword>
<evidence type="ECO:0000256" key="7">
    <source>
        <dbReference type="SAM" id="SignalP"/>
    </source>
</evidence>
<evidence type="ECO:0000256" key="2">
    <source>
        <dbReference type="ARBA" id="ARBA00022723"/>
    </source>
</evidence>
<evidence type="ECO:0000256" key="5">
    <source>
        <dbReference type="ARBA" id="ARBA00023277"/>
    </source>
</evidence>
<proteinExistence type="predicted"/>
<dbReference type="InterPro" id="IPR002509">
    <property type="entry name" value="NODB_dom"/>
</dbReference>
<evidence type="ECO:0000313" key="9">
    <source>
        <dbReference type="EMBL" id="KAK9746338.1"/>
    </source>
</evidence>
<dbReference type="Gene3D" id="3.20.20.370">
    <property type="entry name" value="Glycoside hydrolase/deacetylase"/>
    <property type="match status" value="1"/>
</dbReference>
<dbReference type="Pfam" id="PF01522">
    <property type="entry name" value="Polysacc_deac_1"/>
    <property type="match status" value="1"/>
</dbReference>
<keyword evidence="4" id="KW-0378">Hydrolase</keyword>
<evidence type="ECO:0000256" key="4">
    <source>
        <dbReference type="ARBA" id="ARBA00022801"/>
    </source>
</evidence>
<dbReference type="PANTHER" id="PTHR46471:SF2">
    <property type="entry name" value="CHITIN DEACETYLASE-RELATED"/>
    <property type="match status" value="1"/>
</dbReference>
<comment type="cofactor">
    <cofactor evidence="1">
        <name>Co(2+)</name>
        <dbReference type="ChEBI" id="CHEBI:48828"/>
    </cofactor>
</comment>
<sequence length="280" mass="30841">MTKALLQYSVLVAALLNLSNAQDSGNGFVFKCDKPGDFALTFDDGPSEYTGSLLSILSEKNVKATFFVLGSQVAQSHIGHFLKQTYDAGHQIASHTYDHLDLSSLSASQIRQQMLDTEAEIQQKIGVAPAMMRPPYGNCNQNCQAVMKELGYTVIQWNVDSDDWKYMGKPDQYDQLIVNMMNKIGPSDASKDSWVSLQHDIHKFSIDRTPTIIDNIKAKGYRFVTVAQCLSNRLPAYKGLASLPSSTTPEPTSTTMTTITSTEEPTSTTEEFAETTPSTT</sequence>
<accession>A0ABR2WCF8</accession>
<feature type="compositionally biased region" description="Low complexity" evidence="6">
    <location>
        <begin position="244"/>
        <end position="280"/>
    </location>
</feature>
<name>A0ABR2WCF8_9FUNG</name>
<keyword evidence="3 7" id="KW-0732">Signal</keyword>
<feature type="region of interest" description="Disordered" evidence="6">
    <location>
        <begin position="241"/>
        <end position="280"/>
    </location>
</feature>
<evidence type="ECO:0000256" key="1">
    <source>
        <dbReference type="ARBA" id="ARBA00001941"/>
    </source>
</evidence>
<reference evidence="9 10" key="1">
    <citation type="submission" date="2023-04" db="EMBL/GenBank/DDBJ databases">
        <title>Genome of Basidiobolus ranarum AG-B5.</title>
        <authorList>
            <person name="Stajich J.E."/>
            <person name="Carter-House D."/>
            <person name="Gryganskyi A."/>
        </authorList>
    </citation>
    <scope>NUCLEOTIDE SEQUENCE [LARGE SCALE GENOMIC DNA]</scope>
    <source>
        <strain evidence="9 10">AG-B5</strain>
    </source>
</reference>
<keyword evidence="2" id="KW-0479">Metal-binding</keyword>
<feature type="signal peptide" evidence="7">
    <location>
        <begin position="1"/>
        <end position="21"/>
    </location>
</feature>
<dbReference type="InterPro" id="IPR011330">
    <property type="entry name" value="Glyco_hydro/deAcase_b/a-brl"/>
</dbReference>
<feature type="domain" description="NodB homology" evidence="8">
    <location>
        <begin position="36"/>
        <end position="224"/>
    </location>
</feature>
<dbReference type="CDD" id="cd10951">
    <property type="entry name" value="CE4_ClCDA_like"/>
    <property type="match status" value="1"/>
</dbReference>